<proteinExistence type="predicted"/>
<evidence type="ECO:0000313" key="2">
    <source>
        <dbReference type="Proteomes" id="UP000639772"/>
    </source>
</evidence>
<dbReference type="AlphaFoldDB" id="A0A835UKL8"/>
<name>A0A835UKL8_VANPL</name>
<dbReference type="EMBL" id="JADCNM010000010">
    <property type="protein sequence ID" value="KAG0464903.1"/>
    <property type="molecule type" value="Genomic_DNA"/>
</dbReference>
<dbReference type="Proteomes" id="UP000639772">
    <property type="component" value="Chromosome 10"/>
</dbReference>
<reference evidence="1 2" key="1">
    <citation type="journal article" date="2020" name="Nat. Food">
        <title>A phased Vanilla planifolia genome enables genetic improvement of flavour and production.</title>
        <authorList>
            <person name="Hasing T."/>
            <person name="Tang H."/>
            <person name="Brym M."/>
            <person name="Khazi F."/>
            <person name="Huang T."/>
            <person name="Chambers A.H."/>
        </authorList>
    </citation>
    <scope>NUCLEOTIDE SEQUENCE [LARGE SCALE GENOMIC DNA]</scope>
    <source>
        <tissue evidence="1">Leaf</tissue>
    </source>
</reference>
<organism evidence="1 2">
    <name type="scientific">Vanilla planifolia</name>
    <name type="common">Vanilla</name>
    <dbReference type="NCBI Taxonomy" id="51239"/>
    <lineage>
        <taxon>Eukaryota</taxon>
        <taxon>Viridiplantae</taxon>
        <taxon>Streptophyta</taxon>
        <taxon>Embryophyta</taxon>
        <taxon>Tracheophyta</taxon>
        <taxon>Spermatophyta</taxon>
        <taxon>Magnoliopsida</taxon>
        <taxon>Liliopsida</taxon>
        <taxon>Asparagales</taxon>
        <taxon>Orchidaceae</taxon>
        <taxon>Vanilloideae</taxon>
        <taxon>Vanilleae</taxon>
        <taxon>Vanilla</taxon>
    </lineage>
</organism>
<sequence>MASEGVAGGEDMDGSLFEGMVLFSPADLLSPEMPPTKESSLSFSDYGIRELDFEHLPSQISAPR</sequence>
<evidence type="ECO:0000313" key="1">
    <source>
        <dbReference type="EMBL" id="KAG0464903.1"/>
    </source>
</evidence>
<comment type="caution">
    <text evidence="1">The sequence shown here is derived from an EMBL/GenBank/DDBJ whole genome shotgun (WGS) entry which is preliminary data.</text>
</comment>
<protein>
    <submittedName>
        <fullName evidence="1">Uncharacterized protein</fullName>
    </submittedName>
</protein>
<accession>A0A835UKL8</accession>
<gene>
    <name evidence="1" type="ORF">HPP92_019067</name>
</gene>